<evidence type="ECO:0000256" key="2">
    <source>
        <dbReference type="ARBA" id="ARBA00022618"/>
    </source>
</evidence>
<dbReference type="InterPro" id="IPR036145">
    <property type="entry name" value="MinC_C_sf"/>
</dbReference>
<dbReference type="InterPro" id="IPR005526">
    <property type="entry name" value="Septum_form_inhib_MinC_C"/>
</dbReference>
<dbReference type="Gene3D" id="2.160.20.70">
    <property type="match status" value="1"/>
</dbReference>
<dbReference type="InterPro" id="IPR016098">
    <property type="entry name" value="CAP/MinC_C"/>
</dbReference>
<feature type="compositionally biased region" description="Polar residues" evidence="6">
    <location>
        <begin position="82"/>
        <end position="95"/>
    </location>
</feature>
<gene>
    <name evidence="8" type="ORF">Dpo_6c02190</name>
</gene>
<dbReference type="GO" id="GO:0000917">
    <property type="term" value="P:division septum assembly"/>
    <property type="evidence" value="ECO:0007669"/>
    <property type="project" value="UniProtKB-KW"/>
</dbReference>
<dbReference type="SUPFAM" id="SSF63848">
    <property type="entry name" value="Cell-division inhibitor MinC, C-terminal domain"/>
    <property type="match status" value="1"/>
</dbReference>
<dbReference type="InterPro" id="IPR013033">
    <property type="entry name" value="MinC"/>
</dbReference>
<accession>S0FWB4</accession>
<keyword evidence="4" id="KW-0131">Cell cycle</keyword>
<evidence type="ECO:0000256" key="5">
    <source>
        <dbReference type="ARBA" id="ARBA00025606"/>
    </source>
</evidence>
<evidence type="ECO:0000256" key="3">
    <source>
        <dbReference type="ARBA" id="ARBA00023210"/>
    </source>
</evidence>
<keyword evidence="9" id="KW-1185">Reference proteome</keyword>
<dbReference type="OrthoDB" id="9790810at2"/>
<sequence length="229" mass="25257">MINFENAAPVKLKGVGGGLWVTLDISRPKVELIAELDKLFEKLKHLAVNASVVIDMGDAQGQEDFFFLIKTRLIEKFEVGRVTTSPQKPSSPTQRIRQRDLSRGWNHHRSDVLMLRGRVRSGQKIETARHVVIYGDVNPGAEIIAGKDIIVLGRLAGKVHAGNPENEDAIVFALAFEPTVIKIAAVTVTGSEQSCHTVPVFASIRDGGILVQDYMKTNPFRKMPWPAVV</sequence>
<comment type="function">
    <text evidence="5">Cell division inhibitor that blocks the formation of polar Z ring septums. Rapidly oscillates between the poles of the cell to destabilize FtsZ filaments that have formed before they mature into polar Z rings. Prevents FtsZ polymerization.</text>
</comment>
<dbReference type="EMBL" id="APJX01000006">
    <property type="protein sequence ID" value="EMS79020.1"/>
    <property type="molecule type" value="Genomic_DNA"/>
</dbReference>
<name>S0FWB4_9BACT</name>
<dbReference type="AlphaFoldDB" id="S0FWB4"/>
<dbReference type="PANTHER" id="PTHR34108:SF1">
    <property type="entry name" value="SEPTUM SITE-DETERMINING PROTEIN MINC"/>
    <property type="match status" value="1"/>
</dbReference>
<keyword evidence="3" id="KW-0717">Septation</keyword>
<dbReference type="GO" id="GO:1901891">
    <property type="term" value="P:regulation of cell septum assembly"/>
    <property type="evidence" value="ECO:0007669"/>
    <property type="project" value="InterPro"/>
</dbReference>
<reference evidence="8 9" key="1">
    <citation type="journal article" date="2013" name="Genome Announc.">
        <title>Draft Genome Sequence of Desulfotignum phosphitoxidans DSM 13687 Strain FiPS-3.</title>
        <authorList>
            <person name="Poehlein A."/>
            <person name="Daniel R."/>
            <person name="Simeonova D.D."/>
        </authorList>
    </citation>
    <scope>NUCLEOTIDE SEQUENCE [LARGE SCALE GENOMIC DNA]</scope>
    <source>
        <strain evidence="8 9">DSM 13687</strain>
    </source>
</reference>
<protein>
    <submittedName>
        <fullName evidence="8">MinC septum site-determining protein MinC</fullName>
    </submittedName>
</protein>
<evidence type="ECO:0000313" key="9">
    <source>
        <dbReference type="Proteomes" id="UP000014216"/>
    </source>
</evidence>
<comment type="similarity">
    <text evidence="1">Belongs to the MinC family.</text>
</comment>
<comment type="caution">
    <text evidence="8">The sequence shown here is derived from an EMBL/GenBank/DDBJ whole genome shotgun (WGS) entry which is preliminary data.</text>
</comment>
<evidence type="ECO:0000256" key="1">
    <source>
        <dbReference type="ARBA" id="ARBA00006291"/>
    </source>
</evidence>
<dbReference type="Proteomes" id="UP000014216">
    <property type="component" value="Unassembled WGS sequence"/>
</dbReference>
<evidence type="ECO:0000259" key="7">
    <source>
        <dbReference type="Pfam" id="PF03775"/>
    </source>
</evidence>
<dbReference type="RefSeq" id="WP_006966860.1">
    <property type="nucleotide sequence ID" value="NZ_APJX01000006.1"/>
</dbReference>
<evidence type="ECO:0000256" key="6">
    <source>
        <dbReference type="SAM" id="MobiDB-lite"/>
    </source>
</evidence>
<evidence type="ECO:0000313" key="8">
    <source>
        <dbReference type="EMBL" id="EMS79020.1"/>
    </source>
</evidence>
<proteinExistence type="inferred from homology"/>
<evidence type="ECO:0000256" key="4">
    <source>
        <dbReference type="ARBA" id="ARBA00023306"/>
    </source>
</evidence>
<dbReference type="GO" id="GO:0000902">
    <property type="term" value="P:cell morphogenesis"/>
    <property type="evidence" value="ECO:0007669"/>
    <property type="project" value="InterPro"/>
</dbReference>
<dbReference type="Pfam" id="PF03775">
    <property type="entry name" value="MinC_C"/>
    <property type="match status" value="1"/>
</dbReference>
<dbReference type="PANTHER" id="PTHR34108">
    <property type="entry name" value="SEPTUM SITE-DETERMINING PROTEIN MINC"/>
    <property type="match status" value="1"/>
</dbReference>
<keyword evidence="2" id="KW-0132">Cell division</keyword>
<feature type="domain" description="Septum formation inhibitor MinC C-terminal" evidence="7">
    <location>
        <begin position="115"/>
        <end position="209"/>
    </location>
</feature>
<dbReference type="PATRIC" id="fig|1286635.3.peg.3101"/>
<organism evidence="8 9">
    <name type="scientific">Desulfotignum phosphitoxidans DSM 13687</name>
    <dbReference type="NCBI Taxonomy" id="1286635"/>
    <lineage>
        <taxon>Bacteria</taxon>
        <taxon>Pseudomonadati</taxon>
        <taxon>Thermodesulfobacteriota</taxon>
        <taxon>Desulfobacteria</taxon>
        <taxon>Desulfobacterales</taxon>
        <taxon>Desulfobacteraceae</taxon>
        <taxon>Desulfotignum</taxon>
    </lineage>
</organism>
<feature type="region of interest" description="Disordered" evidence="6">
    <location>
        <begin position="82"/>
        <end position="101"/>
    </location>
</feature>